<evidence type="ECO:0000259" key="4">
    <source>
        <dbReference type="Pfam" id="PF03061"/>
    </source>
</evidence>
<evidence type="ECO:0000313" key="6">
    <source>
        <dbReference type="Proteomes" id="UP001307839"/>
    </source>
</evidence>
<comment type="caution">
    <text evidence="5">The sequence shown here is derived from an EMBL/GenBank/DDBJ whole genome shotgun (WGS) entry which is preliminary data.</text>
</comment>
<dbReference type="Gene3D" id="3.10.129.10">
    <property type="entry name" value="Hotdog Thioesterase"/>
    <property type="match status" value="1"/>
</dbReference>
<feature type="domain" description="Thioesterase" evidence="4">
    <location>
        <begin position="59"/>
        <end position="132"/>
    </location>
</feature>
<dbReference type="NCBIfam" id="TIGR00369">
    <property type="entry name" value="unchar_dom_1"/>
    <property type="match status" value="1"/>
</dbReference>
<evidence type="ECO:0000313" key="5">
    <source>
        <dbReference type="EMBL" id="MEE1865044.1"/>
    </source>
</evidence>
<organism evidence="5 6">
    <name type="scientific">Pseudomonas auratipiscis</name>
    <dbReference type="NCBI Taxonomy" id="3115853"/>
    <lineage>
        <taxon>Bacteria</taxon>
        <taxon>Pseudomonadati</taxon>
        <taxon>Pseudomonadota</taxon>
        <taxon>Gammaproteobacteria</taxon>
        <taxon>Pseudomonadales</taxon>
        <taxon>Pseudomonadaceae</taxon>
        <taxon>Pseudomonas</taxon>
    </lineage>
</organism>
<name>A0AB35WPA3_9PSED</name>
<dbReference type="InterPro" id="IPR006683">
    <property type="entry name" value="Thioestr_dom"/>
</dbReference>
<dbReference type="InterPro" id="IPR029069">
    <property type="entry name" value="HotDog_dom_sf"/>
</dbReference>
<dbReference type="EC" id="3.1.2.-" evidence="5"/>
<keyword evidence="6" id="KW-1185">Reference proteome</keyword>
<dbReference type="PANTHER" id="PTHR21660:SF1">
    <property type="entry name" value="ACYL-COENZYME A THIOESTERASE 13"/>
    <property type="match status" value="1"/>
</dbReference>
<dbReference type="EMBL" id="JAZDQP010000001">
    <property type="protein sequence ID" value="MEE1865044.1"/>
    <property type="molecule type" value="Genomic_DNA"/>
</dbReference>
<comment type="similarity">
    <text evidence="1">Belongs to the thioesterase PaaI family.</text>
</comment>
<proteinExistence type="inferred from homology"/>
<dbReference type="Proteomes" id="UP001307839">
    <property type="component" value="Unassembled WGS sequence"/>
</dbReference>
<dbReference type="InterPro" id="IPR039298">
    <property type="entry name" value="ACOT13"/>
</dbReference>
<evidence type="ECO:0000256" key="1">
    <source>
        <dbReference type="ARBA" id="ARBA00008324"/>
    </source>
</evidence>
<dbReference type="Pfam" id="PF03061">
    <property type="entry name" value="4HBT"/>
    <property type="match status" value="1"/>
</dbReference>
<dbReference type="CDD" id="cd03443">
    <property type="entry name" value="PaaI_thioesterase"/>
    <property type="match status" value="1"/>
</dbReference>
<dbReference type="AlphaFoldDB" id="A0AB35WPA3"/>
<sequence length="155" mass="16260">MHTPALHPGHAPVPGTDVPEGFEPMQGSGFVPSIGAIYVNRQRRSMGARIAQSHLNPLGFAHGGMLATLIDTSFGMAIKLTTQTEVPPVTVCLNVEYLSPAYPGSWVESTVEIQKIGARLANASCVLKDGERLIAKGNAIFVAAAGAPTSKPDNQ</sequence>
<gene>
    <name evidence="5" type="ORF">V0R53_01410</name>
</gene>
<feature type="region of interest" description="Disordered" evidence="3">
    <location>
        <begin position="1"/>
        <end position="24"/>
    </location>
</feature>
<dbReference type="RefSeq" id="WP_330078630.1">
    <property type="nucleotide sequence ID" value="NZ_JAZDCU010000001.1"/>
</dbReference>
<dbReference type="GO" id="GO:0047617">
    <property type="term" value="F:fatty acyl-CoA hydrolase activity"/>
    <property type="evidence" value="ECO:0007669"/>
    <property type="project" value="InterPro"/>
</dbReference>
<protein>
    <submittedName>
        <fullName evidence="5">PaaI family thioesterase</fullName>
        <ecNumber evidence="5">3.1.2.-</ecNumber>
    </submittedName>
</protein>
<dbReference type="PANTHER" id="PTHR21660">
    <property type="entry name" value="THIOESTERASE SUPERFAMILY MEMBER-RELATED"/>
    <property type="match status" value="1"/>
</dbReference>
<dbReference type="SUPFAM" id="SSF54637">
    <property type="entry name" value="Thioesterase/thiol ester dehydrase-isomerase"/>
    <property type="match status" value="1"/>
</dbReference>
<evidence type="ECO:0000256" key="2">
    <source>
        <dbReference type="ARBA" id="ARBA00022801"/>
    </source>
</evidence>
<dbReference type="InterPro" id="IPR003736">
    <property type="entry name" value="PAAI_dom"/>
</dbReference>
<evidence type="ECO:0000256" key="3">
    <source>
        <dbReference type="SAM" id="MobiDB-lite"/>
    </source>
</evidence>
<keyword evidence="2 5" id="KW-0378">Hydrolase</keyword>
<accession>A0AB35WPA3</accession>
<reference evidence="5 6" key="1">
    <citation type="submission" date="2024-01" db="EMBL/GenBank/DDBJ databases">
        <title>Unpublished Manusciprt.</title>
        <authorList>
            <person name="Duman M."/>
            <person name="Valdes E.G."/>
            <person name="Ajmi N."/>
            <person name="Altun S."/>
            <person name="Saticioglu I.B."/>
        </authorList>
    </citation>
    <scope>NUCLEOTIDE SEQUENCE [LARGE SCALE GENOMIC DNA]</scope>
    <source>
        <strain evidence="5 6">120P</strain>
    </source>
</reference>